<dbReference type="EC" id="4.1.99.3" evidence="3"/>
<dbReference type="GO" id="GO:0003904">
    <property type="term" value="F:deoxyribodipyrimidine photo-lyase activity"/>
    <property type="evidence" value="ECO:0007669"/>
    <property type="project" value="UniProtKB-EC"/>
</dbReference>
<evidence type="ECO:0000313" key="14">
    <source>
        <dbReference type="EMBL" id="ADE57959.1"/>
    </source>
</evidence>
<keyword evidence="9" id="KW-0234">DNA repair</keyword>
<organism evidence="14 15">
    <name type="scientific">Aminobacterium colombiense (strain DSM 12261 / ALA-1)</name>
    <dbReference type="NCBI Taxonomy" id="572547"/>
    <lineage>
        <taxon>Bacteria</taxon>
        <taxon>Thermotogati</taxon>
        <taxon>Synergistota</taxon>
        <taxon>Synergistia</taxon>
        <taxon>Synergistales</taxon>
        <taxon>Aminobacteriaceae</taxon>
        <taxon>Aminobacterium</taxon>
    </lineage>
</organism>
<protein>
    <recommendedName>
        <fullName evidence="4">Deoxyribodipyrimidine photo-lyase</fullName>
        <ecNumber evidence="3">4.1.99.3</ecNumber>
    </recommendedName>
    <alternativeName>
        <fullName evidence="11">DNA photolyase</fullName>
    </alternativeName>
</protein>
<evidence type="ECO:0000256" key="1">
    <source>
        <dbReference type="ARBA" id="ARBA00001974"/>
    </source>
</evidence>
<evidence type="ECO:0000256" key="2">
    <source>
        <dbReference type="ARBA" id="ARBA00006409"/>
    </source>
</evidence>
<dbReference type="Gene3D" id="1.25.40.80">
    <property type="match status" value="1"/>
</dbReference>
<dbReference type="PANTHER" id="PTHR10211">
    <property type="entry name" value="DEOXYRIBODIPYRIMIDINE PHOTOLYASE"/>
    <property type="match status" value="1"/>
</dbReference>
<dbReference type="InterPro" id="IPR014729">
    <property type="entry name" value="Rossmann-like_a/b/a_fold"/>
</dbReference>
<keyword evidence="6" id="KW-0227">DNA damage</keyword>
<feature type="domain" description="Photolyase/cryptochrome alpha/beta" evidence="13">
    <location>
        <begin position="16"/>
        <end position="146"/>
    </location>
</feature>
<evidence type="ECO:0000256" key="8">
    <source>
        <dbReference type="ARBA" id="ARBA00023125"/>
    </source>
</evidence>
<evidence type="ECO:0000259" key="13">
    <source>
        <dbReference type="PROSITE" id="PS51645"/>
    </source>
</evidence>
<dbReference type="InterPro" id="IPR036134">
    <property type="entry name" value="Crypto/Photolyase_FAD-like_sf"/>
</dbReference>
<dbReference type="EMBL" id="CP001997">
    <property type="protein sequence ID" value="ADE57959.1"/>
    <property type="molecule type" value="Genomic_DNA"/>
</dbReference>
<sequence length="456" mass="53161">MKERGRILQNGIPGEGPVAYWMNRDQRVEDNWALLEAQKYALLNKKPLLVVFCLTPHFLSASYRAYHFMLHGLHEVRQGLLGLNIPFILLEQEAPLSLPNLIKKIDVSALFTDFSPLRIKKEWVEQIKKDIAIPFYEIDAHNIVPCWEASTKKEYSARTFRPRILKKVPDFLTPIPSLIRHPYNETLALKTAAPLEMLTKYHYPQKTLPLYGGKAGYTAGMECLQKFIKKKLRVYKELRNDPTNNVLSQLSPFLHFGQIAPQRVAIVIKKHGENHESIRDSVDSFLEELIVRRELADNFCFYTPSYDCFEGFPQWAQKTLDEHRWDPRKFTYTLEELEHGKTHDQLWNACQLDILFHGKLHSWLRMYWAKKILEWSKSPEEAMKAAIYLNDCYEIDGRDPNGYAGIAWSIGGVHDRAWPERQIFGKIRYMNDSGAKRKFHVKQYIESITSNPIGQL</sequence>
<evidence type="ECO:0000313" key="15">
    <source>
        <dbReference type="Proteomes" id="UP000002366"/>
    </source>
</evidence>
<dbReference type="Gene3D" id="1.10.579.10">
    <property type="entry name" value="DNA Cyclobutane Dipyrimidine Photolyase, subunit A, domain 3"/>
    <property type="match status" value="1"/>
</dbReference>
<keyword evidence="5" id="KW-0285">Flavoprotein</keyword>
<gene>
    <name evidence="14" type="ordered locus">Amico_1846</name>
</gene>
<evidence type="ECO:0000256" key="6">
    <source>
        <dbReference type="ARBA" id="ARBA00022763"/>
    </source>
</evidence>
<dbReference type="GO" id="GO:0003677">
    <property type="term" value="F:DNA binding"/>
    <property type="evidence" value="ECO:0007669"/>
    <property type="project" value="UniProtKB-KW"/>
</dbReference>
<evidence type="ECO:0000256" key="9">
    <source>
        <dbReference type="ARBA" id="ARBA00023204"/>
    </source>
</evidence>
<evidence type="ECO:0000256" key="12">
    <source>
        <dbReference type="ARBA" id="ARBA00033999"/>
    </source>
</evidence>
<dbReference type="FunFam" id="1.10.579.10:FF:000002">
    <property type="entry name" value="Deoxyribodipyrimidine photolyase"/>
    <property type="match status" value="1"/>
</dbReference>
<evidence type="ECO:0000256" key="4">
    <source>
        <dbReference type="ARBA" id="ARBA00014046"/>
    </source>
</evidence>
<comment type="cofactor">
    <cofactor evidence="1">
        <name>FAD</name>
        <dbReference type="ChEBI" id="CHEBI:57692"/>
    </cofactor>
</comment>
<proteinExistence type="inferred from homology"/>
<dbReference type="InterPro" id="IPR008148">
    <property type="entry name" value="DNA_photolyase_2"/>
</dbReference>
<evidence type="ECO:0000256" key="10">
    <source>
        <dbReference type="ARBA" id="ARBA00023239"/>
    </source>
</evidence>
<dbReference type="Gene3D" id="3.40.50.620">
    <property type="entry name" value="HUPs"/>
    <property type="match status" value="1"/>
</dbReference>
<dbReference type="Proteomes" id="UP000002366">
    <property type="component" value="Chromosome"/>
</dbReference>
<accession>D5EHC7</accession>
<evidence type="ECO:0000256" key="7">
    <source>
        <dbReference type="ARBA" id="ARBA00022827"/>
    </source>
</evidence>
<evidence type="ECO:0000256" key="5">
    <source>
        <dbReference type="ARBA" id="ARBA00022630"/>
    </source>
</evidence>
<dbReference type="FunFam" id="3.40.50.620:FF:000110">
    <property type="entry name" value="Deoxyribodipyrimidine photolyase"/>
    <property type="match status" value="1"/>
</dbReference>
<evidence type="ECO:0000256" key="3">
    <source>
        <dbReference type="ARBA" id="ARBA00013149"/>
    </source>
</evidence>
<dbReference type="KEGG" id="aco:Amico_1846"/>
<keyword evidence="7" id="KW-0274">FAD</keyword>
<keyword evidence="10 14" id="KW-0456">Lyase</keyword>
<dbReference type="SUPFAM" id="SSF52425">
    <property type="entry name" value="Cryptochrome/photolyase, N-terminal domain"/>
    <property type="match status" value="1"/>
</dbReference>
<keyword evidence="15" id="KW-1185">Reference proteome</keyword>
<dbReference type="InterPro" id="IPR052219">
    <property type="entry name" value="Photolyase_Class-2"/>
</dbReference>
<dbReference type="Pfam" id="PF00875">
    <property type="entry name" value="DNA_photolyase"/>
    <property type="match status" value="1"/>
</dbReference>
<dbReference type="PROSITE" id="PS01084">
    <property type="entry name" value="DNA_PHOTOLYASES_2_2"/>
    <property type="match status" value="1"/>
</dbReference>
<dbReference type="GO" id="GO:0000719">
    <property type="term" value="P:photoreactive repair"/>
    <property type="evidence" value="ECO:0007669"/>
    <property type="project" value="TreeGrafter"/>
</dbReference>
<dbReference type="PROSITE" id="PS01083">
    <property type="entry name" value="DNA_PHOTOLYASES_2_1"/>
    <property type="match status" value="1"/>
</dbReference>
<evidence type="ECO:0000256" key="11">
    <source>
        <dbReference type="ARBA" id="ARBA00031671"/>
    </source>
</evidence>
<dbReference type="eggNOG" id="COG0415">
    <property type="taxonomic scope" value="Bacteria"/>
</dbReference>
<keyword evidence="8" id="KW-0238">DNA-binding</keyword>
<comment type="similarity">
    <text evidence="2">Belongs to the DNA photolyase class-2 family.</text>
</comment>
<dbReference type="InterPro" id="IPR036155">
    <property type="entry name" value="Crypto/Photolyase_N_sf"/>
</dbReference>
<dbReference type="HOGENOM" id="CLU_026342_2_1_0"/>
<dbReference type="AlphaFoldDB" id="D5EHC7"/>
<dbReference type="RefSeq" id="WP_013049221.1">
    <property type="nucleotide sequence ID" value="NC_014011.1"/>
</dbReference>
<comment type="catalytic activity">
    <reaction evidence="12">
        <text>cyclobutadipyrimidine (in DNA) = 2 pyrimidine residues (in DNA).</text>
        <dbReference type="EC" id="4.1.99.3"/>
    </reaction>
</comment>
<dbReference type="NCBIfam" id="TIGR00591">
    <property type="entry name" value="phr2"/>
    <property type="match status" value="1"/>
</dbReference>
<name>D5EHC7_AMICL</name>
<dbReference type="PROSITE" id="PS51645">
    <property type="entry name" value="PHR_CRY_ALPHA_BETA"/>
    <property type="match status" value="1"/>
</dbReference>
<dbReference type="InterPro" id="IPR006050">
    <property type="entry name" value="DNA_photolyase_N"/>
</dbReference>
<dbReference type="STRING" id="572547.Amico_1846"/>
<dbReference type="PANTHER" id="PTHR10211:SF0">
    <property type="entry name" value="DEOXYRIBODIPYRIMIDINE PHOTO-LYASE"/>
    <property type="match status" value="1"/>
</dbReference>
<reference evidence="14 15" key="1">
    <citation type="journal article" date="2010" name="Stand. Genomic Sci.">
        <title>Complete genome sequence of Aminobacterium colombiense type strain (ALA-1).</title>
        <authorList>
            <person name="Chertkov O."/>
            <person name="Sikorski J."/>
            <person name="Brambilla E."/>
            <person name="Lapidus A."/>
            <person name="Copeland A."/>
            <person name="Glavina Del Rio T."/>
            <person name="Nolan M."/>
            <person name="Lucas S."/>
            <person name="Tice H."/>
            <person name="Cheng J.F."/>
            <person name="Han C."/>
            <person name="Detter J.C."/>
            <person name="Bruce D."/>
            <person name="Tapia R."/>
            <person name="Goodwin L."/>
            <person name="Pitluck S."/>
            <person name="Liolios K."/>
            <person name="Ivanova N."/>
            <person name="Mavromatis K."/>
            <person name="Ovchinnikova G."/>
            <person name="Pati A."/>
            <person name="Chen A."/>
            <person name="Palaniappan K."/>
            <person name="Land M."/>
            <person name="Hauser L."/>
            <person name="Chang Y.J."/>
            <person name="Jeffries C.D."/>
            <person name="Spring S."/>
            <person name="Rohde M."/>
            <person name="Goker M."/>
            <person name="Bristow J."/>
            <person name="Eisen J.A."/>
            <person name="Markowitz V."/>
            <person name="Hugenholtz P."/>
            <person name="Kyrpides N.C."/>
            <person name="Klenk H.P."/>
        </authorList>
    </citation>
    <scope>NUCLEOTIDE SEQUENCE [LARGE SCALE GENOMIC DNA]</scope>
    <source>
        <strain evidence="15">DSM 12261 / ALA-1</strain>
    </source>
</reference>
<dbReference type="InterPro" id="IPR032673">
    <property type="entry name" value="DNA_photolyase_2_CS"/>
</dbReference>
<dbReference type="SUPFAM" id="SSF48173">
    <property type="entry name" value="Cryptochrome/photolyase FAD-binding domain"/>
    <property type="match status" value="1"/>
</dbReference>